<feature type="region of interest" description="Disordered" evidence="1">
    <location>
        <begin position="787"/>
        <end position="838"/>
    </location>
</feature>
<evidence type="ECO:0000259" key="2">
    <source>
        <dbReference type="Pfam" id="PF00144"/>
    </source>
</evidence>
<reference evidence="3" key="1">
    <citation type="submission" date="2021-01" db="EMBL/GenBank/DDBJ databases">
        <authorList>
            <person name="Corre E."/>
            <person name="Pelletier E."/>
            <person name="Niang G."/>
            <person name="Scheremetjew M."/>
            <person name="Finn R."/>
            <person name="Kale V."/>
            <person name="Holt S."/>
            <person name="Cochrane G."/>
            <person name="Meng A."/>
            <person name="Brown T."/>
            <person name="Cohen L."/>
        </authorList>
    </citation>
    <scope>NUCLEOTIDE SEQUENCE</scope>
    <source>
        <strain evidence="3">Clade-D-RCC2572</strain>
    </source>
</reference>
<dbReference type="SUPFAM" id="SSF56601">
    <property type="entry name" value="beta-lactamase/transpeptidase-like"/>
    <property type="match status" value="1"/>
</dbReference>
<dbReference type="InterPro" id="IPR050789">
    <property type="entry name" value="Diverse_Enzym_Activities"/>
</dbReference>
<dbReference type="InterPro" id="IPR001466">
    <property type="entry name" value="Beta-lactam-related"/>
</dbReference>
<dbReference type="Pfam" id="PF00144">
    <property type="entry name" value="Beta-lactamase"/>
    <property type="match status" value="1"/>
</dbReference>
<accession>A0A7S0PPF2</accession>
<feature type="domain" description="Beta-lactamase-related" evidence="2">
    <location>
        <begin position="15"/>
        <end position="257"/>
    </location>
</feature>
<organism evidence="3">
    <name type="scientific">Ostreococcus mediterraneus</name>
    <dbReference type="NCBI Taxonomy" id="1486918"/>
    <lineage>
        <taxon>Eukaryota</taxon>
        <taxon>Viridiplantae</taxon>
        <taxon>Chlorophyta</taxon>
        <taxon>Mamiellophyceae</taxon>
        <taxon>Mamiellales</taxon>
        <taxon>Bathycoccaceae</taxon>
        <taxon>Ostreococcus</taxon>
    </lineage>
</organism>
<protein>
    <recommendedName>
        <fullName evidence="2">Beta-lactamase-related domain-containing protein</fullName>
    </recommendedName>
</protein>
<proteinExistence type="predicted"/>
<gene>
    <name evidence="3" type="ORF">OMED0929_LOCUS7121</name>
</gene>
<feature type="region of interest" description="Disordered" evidence="1">
    <location>
        <begin position="885"/>
        <end position="909"/>
    </location>
</feature>
<name>A0A7S0PPF2_9CHLO</name>
<dbReference type="AlphaFoldDB" id="A0A7S0PPF2"/>
<dbReference type="EMBL" id="HBEW01008450">
    <property type="protein sequence ID" value="CAD8588734.1"/>
    <property type="molecule type" value="Transcribed_RNA"/>
</dbReference>
<feature type="compositionally biased region" description="Acidic residues" evidence="1">
    <location>
        <begin position="383"/>
        <end position="393"/>
    </location>
</feature>
<dbReference type="InterPro" id="IPR012338">
    <property type="entry name" value="Beta-lactam/transpept-like"/>
</dbReference>
<dbReference type="Gene3D" id="3.40.710.10">
    <property type="entry name" value="DD-peptidase/beta-lactamase superfamily"/>
    <property type="match status" value="1"/>
</dbReference>
<evidence type="ECO:0000256" key="1">
    <source>
        <dbReference type="SAM" id="MobiDB-lite"/>
    </source>
</evidence>
<evidence type="ECO:0000313" key="3">
    <source>
        <dbReference type="EMBL" id="CAD8588734.1"/>
    </source>
</evidence>
<feature type="region of interest" description="Disordered" evidence="1">
    <location>
        <begin position="382"/>
        <end position="416"/>
    </location>
</feature>
<sequence>MEAFSVDDAAGALATVLATGIAVDQGLFGLDEPLAKFGLASVERAFGREYAEEVTVRQLLAQTHGGGRRAPGSAFERDNRDDGYLDIIGELIEARSGMKLENWARVHVAEPLGVPDLFSAAGHSGRASEASLRRGLRASCRDVAKLAQVFVNKGAWLGEDGRVKQLFDPSFALTAMSVSYPSLNQAHGLMTWLHVPTSKTGAKCCKPQTTALACGESAEDIDGPILGVDAPRAPVAVVVGDEGSMIYMMPESRTVVVTLGRTVAGTPACPVAPSDVVSTLGHGRRDDAFLVRTLWSAMSDGLKPLRATSRDDDDAAKSRKSVGTSSAERVWNRWEEKHHPSRFTEDADADVDDDDAYATRVKRVVSSKLRDGVVRDGHATYGEDVDEYDDDDADRARSHRKTHDKRGDDDDDDAQSAAEAYKARQLAYARDMQEREYKKYESRIQRDYQDAIKANQQTYQDAMRSAQEEPDAVKRAKLEDEAAAEYMEGVNTIENVGADSLKHLETWRESTMPPDAKAHGRDAKPRLGADEVSAADAEHLETMQRALEQNLHEMSSVAARRSAPPLARLGAPLATTTTTTTMRGSCVCGCPNTPSDAESSCFDIDASELTSADQAAQACDAMRSRARLGCPHTGIVQKCGDITGKRGQASKDLECRQVRRCPQTKAEAKSIEFLAAVFDCRANAFAGCAYVPKPCAHSHVLVRPTIMASSTAAVEQSAVRLSRGDVDAERSAAHRFSDHDHVVVRHNALTRWALRASPEVSVGLAVAVLALALVTVASKWPTTVTGGEHPFASSRKTPMTQGRRRGGYHSRGAAPAESAPLLLRRNAPPPQKPSVPSRVVATIDEDGDDEEAVFVNVPSKAAAAPPPVRRPVAVPQPQTFAYAEELRPTVEISPRAPIQSASSASEDDE</sequence>
<feature type="compositionally biased region" description="Polar residues" evidence="1">
    <location>
        <begin position="899"/>
        <end position="909"/>
    </location>
</feature>
<dbReference type="PANTHER" id="PTHR43283">
    <property type="entry name" value="BETA-LACTAMASE-RELATED"/>
    <property type="match status" value="1"/>
</dbReference>
<dbReference type="PANTHER" id="PTHR43283:SF7">
    <property type="entry name" value="BETA-LACTAMASE-RELATED DOMAIN-CONTAINING PROTEIN"/>
    <property type="match status" value="1"/>
</dbReference>
<feature type="region of interest" description="Disordered" evidence="1">
    <location>
        <begin position="304"/>
        <end position="333"/>
    </location>
</feature>